<evidence type="ECO:0000256" key="1">
    <source>
        <dbReference type="ARBA" id="ARBA00022491"/>
    </source>
</evidence>
<evidence type="ECO:0000256" key="4">
    <source>
        <dbReference type="ARBA" id="ARBA00023163"/>
    </source>
</evidence>
<dbReference type="AlphaFoldDB" id="A0A6L3V1A8"/>
<dbReference type="GO" id="GO:0000976">
    <property type="term" value="F:transcription cis-regulatory region binding"/>
    <property type="evidence" value="ECO:0007669"/>
    <property type="project" value="TreeGrafter"/>
</dbReference>
<dbReference type="Pfam" id="PF00356">
    <property type="entry name" value="LacI"/>
    <property type="match status" value="1"/>
</dbReference>
<evidence type="ECO:0000259" key="5">
    <source>
        <dbReference type="PROSITE" id="PS50932"/>
    </source>
</evidence>
<sequence>MKKVTMDDVARHSNVSKSTVSQYLNKRYDYMGVDTKRRIESAINELGYRPNFVARSLKQKRTSTIGVIIANILHSFSTKIVRAIEDVCNENDFHVIICNADDDPAKERKYINMLRSKQVDGIIVFPTGGNMELYQSMVSEKFPLIFVDRMLDELTVDTVLLDNQEAAYIAVEHFLNLGHTRIGVITSSLIHKITPRVERIEGYKKALSENGVPIKDEYIKGLKVEDMKQGLREMFTSDEPPTAILACNDLSLIEVLNYVKENGLSIPDELALIGIDDDPFANIFSPPLTTVSQPVFEMGKKAAELLLEKIKNAEREGIVQIYRFPPSLIVRRST</sequence>
<gene>
    <name evidence="6" type="ORF">F7731_22135</name>
</gene>
<dbReference type="Pfam" id="PF13377">
    <property type="entry name" value="Peripla_BP_3"/>
    <property type="match status" value="1"/>
</dbReference>
<dbReference type="PANTHER" id="PTHR30146">
    <property type="entry name" value="LACI-RELATED TRANSCRIPTIONAL REPRESSOR"/>
    <property type="match status" value="1"/>
</dbReference>
<dbReference type="CDD" id="cd19977">
    <property type="entry name" value="PBP1_EndR-like"/>
    <property type="match status" value="1"/>
</dbReference>
<organism evidence="6 7">
    <name type="scientific">Cytobacillus depressus</name>
    <dbReference type="NCBI Taxonomy" id="1602942"/>
    <lineage>
        <taxon>Bacteria</taxon>
        <taxon>Bacillati</taxon>
        <taxon>Bacillota</taxon>
        <taxon>Bacilli</taxon>
        <taxon>Bacillales</taxon>
        <taxon>Bacillaceae</taxon>
        <taxon>Cytobacillus</taxon>
    </lineage>
</organism>
<dbReference type="InterPro" id="IPR028082">
    <property type="entry name" value="Peripla_BP_I"/>
</dbReference>
<evidence type="ECO:0000256" key="3">
    <source>
        <dbReference type="ARBA" id="ARBA00023125"/>
    </source>
</evidence>
<dbReference type="GO" id="GO:0003700">
    <property type="term" value="F:DNA-binding transcription factor activity"/>
    <property type="evidence" value="ECO:0007669"/>
    <property type="project" value="TreeGrafter"/>
</dbReference>
<dbReference type="Gene3D" id="3.40.50.2300">
    <property type="match status" value="2"/>
</dbReference>
<dbReference type="CDD" id="cd01392">
    <property type="entry name" value="HTH_LacI"/>
    <property type="match status" value="1"/>
</dbReference>
<evidence type="ECO:0000313" key="6">
    <source>
        <dbReference type="EMBL" id="KAB2329547.1"/>
    </source>
</evidence>
<dbReference type="SMART" id="SM00354">
    <property type="entry name" value="HTH_LACI"/>
    <property type="match status" value="1"/>
</dbReference>
<dbReference type="SUPFAM" id="SSF47413">
    <property type="entry name" value="lambda repressor-like DNA-binding domains"/>
    <property type="match status" value="1"/>
</dbReference>
<reference evidence="6 7" key="1">
    <citation type="journal article" date="2016" name="Antonie Van Leeuwenhoek">
        <title>Bacillus depressus sp. nov., isolated from soil of a sunflower field.</title>
        <authorList>
            <person name="Wei X."/>
            <person name="Xin D."/>
            <person name="Xin Y."/>
            <person name="Zhang H."/>
            <person name="Wang T."/>
            <person name="Zhang J."/>
        </authorList>
    </citation>
    <scope>NUCLEOTIDE SEQUENCE [LARGE SCALE GENOMIC DNA]</scope>
    <source>
        <strain evidence="6 7">BZ1</strain>
    </source>
</reference>
<dbReference type="InterPro" id="IPR010982">
    <property type="entry name" value="Lambda_DNA-bd_dom_sf"/>
</dbReference>
<proteinExistence type="predicted"/>
<feature type="domain" description="HTH lacI-type" evidence="5">
    <location>
        <begin position="4"/>
        <end position="59"/>
    </location>
</feature>
<protein>
    <submittedName>
        <fullName evidence="6">LacI family DNA-binding transcriptional regulator</fullName>
    </submittedName>
</protein>
<dbReference type="SUPFAM" id="SSF53822">
    <property type="entry name" value="Periplasmic binding protein-like I"/>
    <property type="match status" value="1"/>
</dbReference>
<accession>A0A6L3V1A8</accession>
<evidence type="ECO:0000313" key="7">
    <source>
        <dbReference type="Proteomes" id="UP000481030"/>
    </source>
</evidence>
<dbReference type="Gene3D" id="1.10.260.40">
    <property type="entry name" value="lambda repressor-like DNA-binding domains"/>
    <property type="match status" value="1"/>
</dbReference>
<dbReference type="PANTHER" id="PTHR30146:SF148">
    <property type="entry name" value="HTH-TYPE TRANSCRIPTIONAL REPRESSOR PURR-RELATED"/>
    <property type="match status" value="1"/>
</dbReference>
<keyword evidence="1" id="KW-0678">Repressor</keyword>
<evidence type="ECO:0000256" key="2">
    <source>
        <dbReference type="ARBA" id="ARBA00023015"/>
    </source>
</evidence>
<keyword evidence="7" id="KW-1185">Reference proteome</keyword>
<dbReference type="EMBL" id="WBOS01000018">
    <property type="protein sequence ID" value="KAB2329547.1"/>
    <property type="molecule type" value="Genomic_DNA"/>
</dbReference>
<dbReference type="InterPro" id="IPR046335">
    <property type="entry name" value="LacI/GalR-like_sensor"/>
</dbReference>
<keyword evidence="3 6" id="KW-0238">DNA-binding</keyword>
<dbReference type="Proteomes" id="UP000481030">
    <property type="component" value="Unassembled WGS sequence"/>
</dbReference>
<dbReference type="InterPro" id="IPR000843">
    <property type="entry name" value="HTH_LacI"/>
</dbReference>
<dbReference type="PROSITE" id="PS50932">
    <property type="entry name" value="HTH_LACI_2"/>
    <property type="match status" value="1"/>
</dbReference>
<dbReference type="PROSITE" id="PS00356">
    <property type="entry name" value="HTH_LACI_1"/>
    <property type="match status" value="1"/>
</dbReference>
<name>A0A6L3V1A8_9BACI</name>
<comment type="caution">
    <text evidence="6">The sequence shown here is derived from an EMBL/GenBank/DDBJ whole genome shotgun (WGS) entry which is preliminary data.</text>
</comment>
<dbReference type="RefSeq" id="WP_151536966.1">
    <property type="nucleotide sequence ID" value="NZ_WBOS01000018.1"/>
</dbReference>
<keyword evidence="2" id="KW-0805">Transcription regulation</keyword>
<keyword evidence="4" id="KW-0804">Transcription</keyword>
<dbReference type="OrthoDB" id="1639518at2"/>